<evidence type="ECO:0000256" key="3">
    <source>
        <dbReference type="ARBA" id="ARBA00010137"/>
    </source>
</evidence>
<organism evidence="8 9">
    <name type="scientific">Ascosphaera apis ARSEF 7405</name>
    <dbReference type="NCBI Taxonomy" id="392613"/>
    <lineage>
        <taxon>Eukaryota</taxon>
        <taxon>Fungi</taxon>
        <taxon>Dikarya</taxon>
        <taxon>Ascomycota</taxon>
        <taxon>Pezizomycotina</taxon>
        <taxon>Eurotiomycetes</taxon>
        <taxon>Eurotiomycetidae</taxon>
        <taxon>Onygenales</taxon>
        <taxon>Ascosphaeraceae</taxon>
        <taxon>Ascosphaera</taxon>
    </lineage>
</organism>
<feature type="region of interest" description="Disordered" evidence="6">
    <location>
        <begin position="1"/>
        <end position="142"/>
    </location>
</feature>
<dbReference type="InterPro" id="IPR035425">
    <property type="entry name" value="CENP-T/H4_C"/>
</dbReference>
<dbReference type="GO" id="GO:0007059">
    <property type="term" value="P:chromosome segregation"/>
    <property type="evidence" value="ECO:0007669"/>
    <property type="project" value="TreeGrafter"/>
</dbReference>
<feature type="compositionally biased region" description="Polar residues" evidence="6">
    <location>
        <begin position="347"/>
        <end position="363"/>
    </location>
</feature>
<keyword evidence="9" id="KW-1185">Reference proteome</keyword>
<evidence type="ECO:0000256" key="1">
    <source>
        <dbReference type="ARBA" id="ARBA00004123"/>
    </source>
</evidence>
<dbReference type="SUPFAM" id="SSF47113">
    <property type="entry name" value="Histone-fold"/>
    <property type="match status" value="1"/>
</dbReference>
<feature type="compositionally biased region" description="Basic and acidic residues" evidence="6">
    <location>
        <begin position="261"/>
        <end position="271"/>
    </location>
</feature>
<dbReference type="GO" id="GO:0003677">
    <property type="term" value="F:DNA binding"/>
    <property type="evidence" value="ECO:0007669"/>
    <property type="project" value="InterPro"/>
</dbReference>
<reference evidence="8 9" key="1">
    <citation type="journal article" date="2016" name="Genome Biol. Evol.">
        <title>Divergent and convergent evolution of fungal pathogenicity.</title>
        <authorList>
            <person name="Shang Y."/>
            <person name="Xiao G."/>
            <person name="Zheng P."/>
            <person name="Cen K."/>
            <person name="Zhan S."/>
            <person name="Wang C."/>
        </authorList>
    </citation>
    <scope>NUCLEOTIDE SEQUENCE [LARGE SCALE GENOMIC DNA]</scope>
    <source>
        <strain evidence="8 9">ARSEF 7405</strain>
    </source>
</reference>
<evidence type="ECO:0000313" key="9">
    <source>
        <dbReference type="Proteomes" id="UP000242877"/>
    </source>
</evidence>
<evidence type="ECO:0000256" key="6">
    <source>
        <dbReference type="SAM" id="MobiDB-lite"/>
    </source>
</evidence>
<feature type="compositionally biased region" description="Low complexity" evidence="6">
    <location>
        <begin position="106"/>
        <end position="116"/>
    </location>
</feature>
<dbReference type="CDD" id="cd22920">
    <property type="entry name" value="HFD_CENP-T"/>
    <property type="match status" value="1"/>
</dbReference>
<dbReference type="GO" id="GO:0046982">
    <property type="term" value="F:protein heterodimerization activity"/>
    <property type="evidence" value="ECO:0007669"/>
    <property type="project" value="InterPro"/>
</dbReference>
<evidence type="ECO:0000256" key="5">
    <source>
        <dbReference type="ARBA" id="ARBA00023242"/>
    </source>
</evidence>
<dbReference type="InterPro" id="IPR009072">
    <property type="entry name" value="Histone-fold"/>
</dbReference>
<dbReference type="EMBL" id="AZGZ01000052">
    <property type="protein sequence ID" value="KZZ86664.1"/>
    <property type="molecule type" value="Genomic_DNA"/>
</dbReference>
<name>A0A167UVM6_9EURO</name>
<comment type="subcellular location">
    <subcellularLocation>
        <location evidence="2">Chromosome</location>
    </subcellularLocation>
    <subcellularLocation>
        <location evidence="1">Nucleus</location>
    </subcellularLocation>
</comment>
<dbReference type="AlphaFoldDB" id="A0A167UVM6"/>
<dbReference type="OrthoDB" id="10071681at2759"/>
<feature type="region of interest" description="Disordered" evidence="6">
    <location>
        <begin position="236"/>
        <end position="271"/>
    </location>
</feature>
<dbReference type="Gene3D" id="1.10.20.10">
    <property type="entry name" value="Histone, subunit A"/>
    <property type="match status" value="1"/>
</dbReference>
<dbReference type="Proteomes" id="UP000242877">
    <property type="component" value="Unassembled WGS sequence"/>
</dbReference>
<accession>A0A167UVM6</accession>
<keyword evidence="4" id="KW-0158">Chromosome</keyword>
<dbReference type="GO" id="GO:0005634">
    <property type="term" value="C:nucleus"/>
    <property type="evidence" value="ECO:0007669"/>
    <property type="project" value="UniProtKB-SubCell"/>
</dbReference>
<dbReference type="GO" id="GO:0000776">
    <property type="term" value="C:kinetochore"/>
    <property type="evidence" value="ECO:0007669"/>
    <property type="project" value="InterPro"/>
</dbReference>
<keyword evidence="5" id="KW-0539">Nucleus</keyword>
<dbReference type="PANTHER" id="PTHR46904:SF1">
    <property type="entry name" value="CENTROMERE PROTEIN T"/>
    <property type="match status" value="1"/>
</dbReference>
<feature type="compositionally biased region" description="Acidic residues" evidence="6">
    <location>
        <begin position="236"/>
        <end position="260"/>
    </location>
</feature>
<comment type="similarity">
    <text evidence="3">Belongs to the CENP-T/CNN1 family.</text>
</comment>
<evidence type="ECO:0000256" key="2">
    <source>
        <dbReference type="ARBA" id="ARBA00004286"/>
    </source>
</evidence>
<dbReference type="PANTHER" id="PTHR46904">
    <property type="entry name" value="CENTROMERE PROTEIN T"/>
    <property type="match status" value="1"/>
</dbReference>
<dbReference type="GO" id="GO:0051382">
    <property type="term" value="P:kinetochore assembly"/>
    <property type="evidence" value="ECO:0007669"/>
    <property type="project" value="InterPro"/>
</dbReference>
<evidence type="ECO:0000313" key="8">
    <source>
        <dbReference type="EMBL" id="KZZ86664.1"/>
    </source>
</evidence>
<dbReference type="Pfam" id="PF15511">
    <property type="entry name" value="CENP-T_C"/>
    <property type="match status" value="1"/>
</dbReference>
<feature type="region of interest" description="Disordered" evidence="6">
    <location>
        <begin position="311"/>
        <end position="363"/>
    </location>
</feature>
<proteinExistence type="inferred from homology"/>
<feature type="domain" description="CENP-T/Histone H4 histone fold" evidence="7">
    <location>
        <begin position="377"/>
        <end position="478"/>
    </location>
</feature>
<evidence type="ECO:0000256" key="4">
    <source>
        <dbReference type="ARBA" id="ARBA00022454"/>
    </source>
</evidence>
<dbReference type="InterPro" id="IPR028255">
    <property type="entry name" value="CENP-T"/>
</dbReference>
<protein>
    <submittedName>
        <fullName evidence="8">Histone-fold protein</fullName>
    </submittedName>
</protein>
<evidence type="ECO:0000259" key="7">
    <source>
        <dbReference type="Pfam" id="PF15511"/>
    </source>
</evidence>
<gene>
    <name evidence="8" type="ORF">AAP_06326</name>
</gene>
<dbReference type="VEuPathDB" id="FungiDB:AAP_06326"/>
<dbReference type="GO" id="GO:0000278">
    <property type="term" value="P:mitotic cell cycle"/>
    <property type="evidence" value="ECO:0007669"/>
    <property type="project" value="TreeGrafter"/>
</dbReference>
<sequence>MATPRRLSSRTPGRAPRRDLDQFASLYRDPSTPQSTRRQVPLASGRTPRGPSTPHALRALQDRATARTRTPGKERRKSSRLERETPIAILRHLGRKLAPTTNPILSSSTSSSASSSPATVRSGLGTASPVTNAGTAGNDVTDFNFDMDTEPELERPRLSLSLEEMGITEDRARTQDSISPDIQPPPRLSLAPFDEEYDEQDLDITTRSIELPRERPRMHRLSTFPRISIGADAFEGIDEEREEEEEQELDREAVHDEDEEPTHLDFGREETENLDRFKLDFTFPSPELTTIEAGADQGIHEDDDNFQLQPMLDDFANDGFGSPDSSIGGGSIQLAPESDQEHEEEQSIPNQVPYSDTSSDTLTPVQQQTYNPRISKHGLKVPKLPSGIVKKIASRSTKGNGKLNKETIKALDQATDWFFEQMSSDLSTYAAHANRKTIDESDVITLLRRQRMVGKNTSVFALAQRNLPGELLQDLRLGRSRRR</sequence>
<comment type="caution">
    <text evidence="8">The sequence shown here is derived from an EMBL/GenBank/DDBJ whole genome shotgun (WGS) entry which is preliminary data.</text>
</comment>